<keyword evidence="1" id="KW-0732">Signal</keyword>
<feature type="chain" id="PRO_5018209476" description="Secreted protein" evidence="1">
    <location>
        <begin position="26"/>
        <end position="69"/>
    </location>
</feature>
<dbReference type="AlphaFoldDB" id="A0A3M7PMT9"/>
<evidence type="ECO:0000313" key="3">
    <source>
        <dbReference type="Proteomes" id="UP000276133"/>
    </source>
</evidence>
<sequence length="69" mass="8031">MLAMPPKRIIRFVWLLLLVRHLTVTMRPVLNRGDEFSKDGLLDSMCELSLDNEAISLKFRMFLPRSQGL</sequence>
<evidence type="ECO:0000256" key="1">
    <source>
        <dbReference type="SAM" id="SignalP"/>
    </source>
</evidence>
<accession>A0A3M7PMT9</accession>
<gene>
    <name evidence="2" type="ORF">BpHYR1_011064</name>
</gene>
<dbReference type="EMBL" id="REGN01009768">
    <property type="protein sequence ID" value="RNA00432.1"/>
    <property type="molecule type" value="Genomic_DNA"/>
</dbReference>
<organism evidence="2 3">
    <name type="scientific">Brachionus plicatilis</name>
    <name type="common">Marine rotifer</name>
    <name type="synonym">Brachionus muelleri</name>
    <dbReference type="NCBI Taxonomy" id="10195"/>
    <lineage>
        <taxon>Eukaryota</taxon>
        <taxon>Metazoa</taxon>
        <taxon>Spiralia</taxon>
        <taxon>Gnathifera</taxon>
        <taxon>Rotifera</taxon>
        <taxon>Eurotatoria</taxon>
        <taxon>Monogononta</taxon>
        <taxon>Pseudotrocha</taxon>
        <taxon>Ploima</taxon>
        <taxon>Brachionidae</taxon>
        <taxon>Brachionus</taxon>
    </lineage>
</organism>
<protein>
    <recommendedName>
        <fullName evidence="4">Secreted protein</fullName>
    </recommendedName>
</protein>
<proteinExistence type="predicted"/>
<dbReference type="Proteomes" id="UP000276133">
    <property type="component" value="Unassembled WGS sequence"/>
</dbReference>
<reference evidence="2 3" key="1">
    <citation type="journal article" date="2018" name="Sci. Rep.">
        <title>Genomic signatures of local adaptation to the degree of environmental predictability in rotifers.</title>
        <authorList>
            <person name="Franch-Gras L."/>
            <person name="Hahn C."/>
            <person name="Garcia-Roger E.M."/>
            <person name="Carmona M.J."/>
            <person name="Serra M."/>
            <person name="Gomez A."/>
        </authorList>
    </citation>
    <scope>NUCLEOTIDE SEQUENCE [LARGE SCALE GENOMIC DNA]</scope>
    <source>
        <strain evidence="2">HYR1</strain>
    </source>
</reference>
<name>A0A3M7PMT9_BRAPC</name>
<keyword evidence="3" id="KW-1185">Reference proteome</keyword>
<evidence type="ECO:0008006" key="4">
    <source>
        <dbReference type="Google" id="ProtNLM"/>
    </source>
</evidence>
<feature type="signal peptide" evidence="1">
    <location>
        <begin position="1"/>
        <end position="25"/>
    </location>
</feature>
<evidence type="ECO:0000313" key="2">
    <source>
        <dbReference type="EMBL" id="RNA00432.1"/>
    </source>
</evidence>
<comment type="caution">
    <text evidence="2">The sequence shown here is derived from an EMBL/GenBank/DDBJ whole genome shotgun (WGS) entry which is preliminary data.</text>
</comment>